<feature type="signal peptide" evidence="2">
    <location>
        <begin position="1"/>
        <end position="19"/>
    </location>
</feature>
<protein>
    <submittedName>
        <fullName evidence="3">Uncharacterized protein</fullName>
    </submittedName>
</protein>
<dbReference type="OMA" id="CAIMIVA"/>
<organism evidence="4">
    <name type="scientific">Caenorhabditis brenneri</name>
    <name type="common">Nematode worm</name>
    <dbReference type="NCBI Taxonomy" id="135651"/>
    <lineage>
        <taxon>Eukaryota</taxon>
        <taxon>Metazoa</taxon>
        <taxon>Ecdysozoa</taxon>
        <taxon>Nematoda</taxon>
        <taxon>Chromadorea</taxon>
        <taxon>Rhabditida</taxon>
        <taxon>Rhabditina</taxon>
        <taxon>Rhabditomorpha</taxon>
        <taxon>Rhabditoidea</taxon>
        <taxon>Rhabditidae</taxon>
        <taxon>Peloderinae</taxon>
        <taxon>Caenorhabditis</taxon>
    </lineage>
</organism>
<dbReference type="EMBL" id="GL379828">
    <property type="protein sequence ID" value="EGT50383.1"/>
    <property type="molecule type" value="Genomic_DNA"/>
</dbReference>
<dbReference type="AlphaFoldDB" id="G0N1W4"/>
<dbReference type="eggNOG" id="ENOG502TKGX">
    <property type="taxonomic scope" value="Eukaryota"/>
</dbReference>
<sequence>MKFILSLLLVVSTVHCLLSQQMRTTTPKRIENDSNLKVDKELLATRTIINRVDFNLTESSGNTWPIKIGQLLRNATVTRRFILIESSCPIYVLFSKCGMNLEDFPNWVNQTLFLGPHYVKILNEFQTAECDDPEEDDLILLELVSEKLPISGSIEFFVSEDPEVIRMYMFTIRATLVGMVILLVAGASFATYFYLHQFGLLD</sequence>
<name>G0N1W4_CAEBE</name>
<evidence type="ECO:0000256" key="2">
    <source>
        <dbReference type="SAM" id="SignalP"/>
    </source>
</evidence>
<keyword evidence="2" id="KW-0732">Signal</keyword>
<feature type="transmembrane region" description="Helical" evidence="1">
    <location>
        <begin position="176"/>
        <end position="195"/>
    </location>
</feature>
<dbReference type="HOGENOM" id="CLU_1355718_0_0_1"/>
<accession>G0N1W4</accession>
<feature type="chain" id="PRO_5003404477" evidence="2">
    <location>
        <begin position="20"/>
        <end position="202"/>
    </location>
</feature>
<evidence type="ECO:0000256" key="1">
    <source>
        <dbReference type="SAM" id="Phobius"/>
    </source>
</evidence>
<keyword evidence="1" id="KW-1133">Transmembrane helix</keyword>
<gene>
    <name evidence="3" type="ORF">CAEBREN_01754</name>
</gene>
<keyword evidence="1" id="KW-0472">Membrane</keyword>
<evidence type="ECO:0000313" key="4">
    <source>
        <dbReference type="Proteomes" id="UP000008068"/>
    </source>
</evidence>
<keyword evidence="4" id="KW-1185">Reference proteome</keyword>
<dbReference type="Proteomes" id="UP000008068">
    <property type="component" value="Unassembled WGS sequence"/>
</dbReference>
<reference evidence="4" key="1">
    <citation type="submission" date="2011-07" db="EMBL/GenBank/DDBJ databases">
        <authorList>
            <consortium name="Caenorhabditis brenneri Sequencing and Analysis Consortium"/>
            <person name="Wilson R.K."/>
        </authorList>
    </citation>
    <scope>NUCLEOTIDE SEQUENCE [LARGE SCALE GENOMIC DNA]</scope>
    <source>
        <strain evidence="4">PB2801</strain>
    </source>
</reference>
<dbReference type="InParanoid" id="G0N1W4"/>
<proteinExistence type="predicted"/>
<keyword evidence="1" id="KW-0812">Transmembrane</keyword>
<evidence type="ECO:0000313" key="3">
    <source>
        <dbReference type="EMBL" id="EGT50383.1"/>
    </source>
</evidence>